<name>A0A0J9EBD2_9FIRM</name>
<keyword evidence="1" id="KW-0472">Membrane</keyword>
<dbReference type="GeneID" id="93164943"/>
<keyword evidence="1" id="KW-0812">Transmembrane</keyword>
<dbReference type="Pfam" id="PF13687">
    <property type="entry name" value="DUF4153"/>
    <property type="match status" value="1"/>
</dbReference>
<gene>
    <name evidence="2" type="ORF">HMPREF9470_05157</name>
</gene>
<proteinExistence type="predicted"/>
<dbReference type="AlphaFoldDB" id="A0A0J9EBD2"/>
<protein>
    <submittedName>
        <fullName evidence="2">Uncharacterized protein</fullName>
    </submittedName>
</protein>
<evidence type="ECO:0000313" key="3">
    <source>
        <dbReference type="Proteomes" id="UP000037392"/>
    </source>
</evidence>
<feature type="transmembrane region" description="Helical" evidence="1">
    <location>
        <begin position="417"/>
        <end position="435"/>
    </location>
</feature>
<feature type="transmembrane region" description="Helical" evidence="1">
    <location>
        <begin position="386"/>
        <end position="410"/>
    </location>
</feature>
<accession>A0A0J9EBD2</accession>
<dbReference type="PATRIC" id="fig|742734.4.peg.5517"/>
<feature type="transmembrane region" description="Helical" evidence="1">
    <location>
        <begin position="352"/>
        <end position="374"/>
    </location>
</feature>
<dbReference type="EMBL" id="ADLK01000047">
    <property type="protein sequence ID" value="KMW12985.1"/>
    <property type="molecule type" value="Genomic_DNA"/>
</dbReference>
<dbReference type="OrthoDB" id="9767931at2"/>
<feature type="transmembrane region" description="Helical" evidence="1">
    <location>
        <begin position="282"/>
        <end position="307"/>
    </location>
</feature>
<evidence type="ECO:0000256" key="1">
    <source>
        <dbReference type="SAM" id="Phobius"/>
    </source>
</evidence>
<feature type="transmembrane region" description="Helical" evidence="1">
    <location>
        <begin position="199"/>
        <end position="221"/>
    </location>
</feature>
<comment type="caution">
    <text evidence="2">The sequence shown here is derived from an EMBL/GenBank/DDBJ whole genome shotgun (WGS) entry which is preliminary data.</text>
</comment>
<evidence type="ECO:0000313" key="2">
    <source>
        <dbReference type="EMBL" id="KMW12985.1"/>
    </source>
</evidence>
<feature type="transmembrane region" description="Helical" evidence="1">
    <location>
        <begin position="241"/>
        <end position="261"/>
    </location>
</feature>
<dbReference type="Proteomes" id="UP000037392">
    <property type="component" value="Unassembled WGS sequence"/>
</dbReference>
<organism evidence="2 3">
    <name type="scientific">[Clostridium] citroniae WAL-19142</name>
    <dbReference type="NCBI Taxonomy" id="742734"/>
    <lineage>
        <taxon>Bacteria</taxon>
        <taxon>Bacillati</taxon>
        <taxon>Bacillota</taxon>
        <taxon>Clostridia</taxon>
        <taxon>Lachnospirales</taxon>
        <taxon>Lachnospiraceae</taxon>
        <taxon>Enterocloster</taxon>
    </lineage>
</organism>
<dbReference type="RefSeq" id="WP_053095379.1">
    <property type="nucleotide sequence ID" value="NZ_KQ235885.1"/>
</dbReference>
<feature type="transmembrane region" description="Helical" evidence="1">
    <location>
        <begin position="108"/>
        <end position="131"/>
    </location>
</feature>
<feature type="transmembrane region" description="Helical" evidence="1">
    <location>
        <begin position="50"/>
        <end position="70"/>
    </location>
</feature>
<dbReference type="InterPro" id="IPR025291">
    <property type="entry name" value="DUF4153"/>
</dbReference>
<feature type="transmembrane region" description="Helical" evidence="1">
    <location>
        <begin position="327"/>
        <end position="345"/>
    </location>
</feature>
<reference evidence="2 3" key="1">
    <citation type="submission" date="2011-04" db="EMBL/GenBank/DDBJ databases">
        <title>The Genome Sequence of Clostridium citroniae WAL-19142.</title>
        <authorList>
            <consortium name="The Broad Institute Genome Sequencing Platform"/>
            <person name="Earl A."/>
            <person name="Ward D."/>
            <person name="Feldgarden M."/>
            <person name="Gevers D."/>
            <person name="Warren Y.A."/>
            <person name="Tyrrell K.L."/>
            <person name="Citron D.M."/>
            <person name="Goldstein E.J."/>
            <person name="Daigneault M."/>
            <person name="Allen-Vercoe E."/>
            <person name="Young S.K."/>
            <person name="Zeng Q."/>
            <person name="Gargeya S."/>
            <person name="Fitzgerald M."/>
            <person name="Haas B."/>
            <person name="Abouelleil A."/>
            <person name="Alvarado L."/>
            <person name="Arachchi H.M."/>
            <person name="Berlin A."/>
            <person name="Brown A."/>
            <person name="Chapman S.B."/>
            <person name="Chen Z."/>
            <person name="Dunbar C."/>
            <person name="Freedman E."/>
            <person name="Gearin G."/>
            <person name="Gellesch M."/>
            <person name="Goldberg J."/>
            <person name="Griggs A."/>
            <person name="Gujja S."/>
            <person name="Heilman E.R."/>
            <person name="Heiman D."/>
            <person name="Howarth C."/>
            <person name="Larson L."/>
            <person name="Lui A."/>
            <person name="MacDonald P.J."/>
            <person name="Mehta T."/>
            <person name="Montmayeur A."/>
            <person name="Murphy C."/>
            <person name="Neiman D."/>
            <person name="Pearson M."/>
            <person name="Priest M."/>
            <person name="Roberts A."/>
            <person name="Saif S."/>
            <person name="Shea T."/>
            <person name="Shenoy N."/>
            <person name="Sisk P."/>
            <person name="Stolte C."/>
            <person name="Sykes S."/>
            <person name="White J."/>
            <person name="Yandava C."/>
            <person name="Wortman J."/>
            <person name="Nusbaum C."/>
            <person name="Birren B."/>
        </authorList>
    </citation>
    <scope>NUCLEOTIDE SEQUENCE [LARGE SCALE GENOMIC DNA]</scope>
    <source>
        <strain evidence="2 3">WAL-19142</strain>
    </source>
</reference>
<keyword evidence="1" id="KW-1133">Transmembrane helix</keyword>
<feature type="transmembrane region" description="Helical" evidence="1">
    <location>
        <begin position="76"/>
        <end position="96"/>
    </location>
</feature>
<sequence length="520" mass="58453">MYDEILIQKTPPVQGQTDAAEGREGGYAGGQVSMADRRALSRREVRLRELGNDFGFLGILSIAYGIMASFCLYHNPLGIAVPVFAAVSYGVIFLVLKRIKVKIKKGSLFLGAVTFLIGLSTCFTTNVVVGYHMNRLAMVLLFCIFILHQFHEDGKWNVGKYVTSILIYLAQALSMIYCPFTHLIHFIRSIKSRKYRTVLRLLAGVCAAVPAMIILSLLLASADMVFQNMLDTVIEEFLNPFTLFLVTLQAVAWTLTLYCLVCSAWAGEISDDTADRQCCSPVAAISFMSMIAAVYLVFCGIQIVYLFMGRGSLPWGMTYSDYARQGFFQLLFVAVLNLVMVLMCIKYCREHVLLKAILLVISLCTYVMIASAVYRMMLYVQQYHLTFLRVLVLWFLAMLVVLMAGVVLLIFNRAFPLFRFCLVAISVFYLGFAWIKPDYVIARYNVEHGACQGEEGLGYFAALSSDAAPVVAGLKDLEKRDELLRRYARIYDYVDNGAMGLRTCNFSALKARKLWVQVQE</sequence>
<feature type="transmembrane region" description="Helical" evidence="1">
    <location>
        <begin position="165"/>
        <end position="187"/>
    </location>
</feature>